<evidence type="ECO:0000256" key="3">
    <source>
        <dbReference type="SAM" id="MobiDB-lite"/>
    </source>
</evidence>
<organism evidence="4 5">
    <name type="scientific">Sarcophilus harrisii</name>
    <name type="common">Tasmanian devil</name>
    <name type="synonym">Sarcophilus laniarius</name>
    <dbReference type="NCBI Taxonomy" id="9305"/>
    <lineage>
        <taxon>Eukaryota</taxon>
        <taxon>Metazoa</taxon>
        <taxon>Chordata</taxon>
        <taxon>Craniata</taxon>
        <taxon>Vertebrata</taxon>
        <taxon>Euteleostomi</taxon>
        <taxon>Mammalia</taxon>
        <taxon>Metatheria</taxon>
        <taxon>Dasyuromorphia</taxon>
        <taxon>Dasyuridae</taxon>
        <taxon>Sarcophilus</taxon>
    </lineage>
</organism>
<evidence type="ECO:0008006" key="6">
    <source>
        <dbReference type="Google" id="ProtNLM"/>
    </source>
</evidence>
<name>G3VBK7_SARHA</name>
<keyword evidence="1" id="KW-0677">Repeat</keyword>
<keyword evidence="2" id="KW-0106">Calcium</keyword>
<dbReference type="PANTHER" id="PTHR22656:SF1">
    <property type="entry name" value="EF-HAND CALCIUM-BINDING DOMAIN-CONTAINING PROTEIN 13"/>
    <property type="match status" value="1"/>
</dbReference>
<dbReference type="AlphaFoldDB" id="G3VBK7"/>
<protein>
    <recommendedName>
        <fullName evidence="6">EF-hand calcium binding domain 13</fullName>
    </recommendedName>
</protein>
<dbReference type="Ensembl" id="ENSSHAT00000000570.2">
    <property type="protein sequence ID" value="ENSSHAP00000000561.2"/>
    <property type="gene ID" value="ENSSHAG00000000503.2"/>
</dbReference>
<evidence type="ECO:0000256" key="2">
    <source>
        <dbReference type="ARBA" id="ARBA00022837"/>
    </source>
</evidence>
<gene>
    <name evidence="4" type="primary">LOC111720984</name>
</gene>
<evidence type="ECO:0000256" key="1">
    <source>
        <dbReference type="ARBA" id="ARBA00022737"/>
    </source>
</evidence>
<dbReference type="HOGENOM" id="CLU_009168_0_0_1"/>
<dbReference type="Proteomes" id="UP000007648">
    <property type="component" value="Unassembled WGS sequence"/>
</dbReference>
<dbReference type="STRING" id="9305.ENSSHAP00000000561"/>
<reference evidence="4" key="2">
    <citation type="submission" date="2025-08" db="UniProtKB">
        <authorList>
            <consortium name="Ensembl"/>
        </authorList>
    </citation>
    <scope>IDENTIFICATION</scope>
</reference>
<accession>G3VBK7</accession>
<proteinExistence type="predicted"/>
<reference evidence="4" key="3">
    <citation type="submission" date="2025-09" db="UniProtKB">
        <authorList>
            <consortium name="Ensembl"/>
        </authorList>
    </citation>
    <scope>IDENTIFICATION</scope>
</reference>
<keyword evidence="5" id="KW-1185">Reference proteome</keyword>
<feature type="compositionally biased region" description="Basic and acidic residues" evidence="3">
    <location>
        <begin position="53"/>
        <end position="114"/>
    </location>
</feature>
<reference evidence="4 5" key="1">
    <citation type="journal article" date="2011" name="Proc. Natl. Acad. Sci. U.S.A.">
        <title>Genetic diversity and population structure of the endangered marsupial Sarcophilus harrisii (Tasmanian devil).</title>
        <authorList>
            <person name="Miller W."/>
            <person name="Hayes V.M."/>
            <person name="Ratan A."/>
            <person name="Petersen D.C."/>
            <person name="Wittekindt N.E."/>
            <person name="Miller J."/>
            <person name="Walenz B."/>
            <person name="Knight J."/>
            <person name="Qi J."/>
            <person name="Zhao F."/>
            <person name="Wang Q."/>
            <person name="Bedoya-Reina O.C."/>
            <person name="Katiyar N."/>
            <person name="Tomsho L.P."/>
            <person name="Kasson L.M."/>
            <person name="Hardie R.A."/>
            <person name="Woodbridge P."/>
            <person name="Tindall E.A."/>
            <person name="Bertelsen M.F."/>
            <person name="Dixon D."/>
            <person name="Pyecroft S."/>
            <person name="Helgen K.M."/>
            <person name="Lesk A.M."/>
            <person name="Pringle T.H."/>
            <person name="Patterson N."/>
            <person name="Zhang Y."/>
            <person name="Kreiss A."/>
            <person name="Woods G.M."/>
            <person name="Jones M.E."/>
            <person name="Schuster S.C."/>
        </authorList>
    </citation>
    <scope>NUCLEOTIDE SEQUENCE [LARGE SCALE GENOMIC DNA]</scope>
</reference>
<dbReference type="PANTHER" id="PTHR22656">
    <property type="entry name" value="EF-HAND CALCIUM-BINDING DOMAIN-CONTAINING PROTEIN 13"/>
    <property type="match status" value="1"/>
</dbReference>
<feature type="region of interest" description="Disordered" evidence="3">
    <location>
        <begin position="23"/>
        <end position="116"/>
    </location>
</feature>
<dbReference type="GeneTree" id="ENSGT00390000004027"/>
<dbReference type="InParanoid" id="G3VBK7"/>
<evidence type="ECO:0000313" key="4">
    <source>
        <dbReference type="Ensembl" id="ENSSHAP00000000561.2"/>
    </source>
</evidence>
<dbReference type="FunCoup" id="G3VBK7">
    <property type="interactions" value="3"/>
</dbReference>
<dbReference type="InterPro" id="IPR011992">
    <property type="entry name" value="EF-hand-dom_pair"/>
</dbReference>
<sequence>MLTTKSKKGFETAVFVCEDEKLIERTPIKSKKKRDVVMEDKGTEITPSLIRMAMRERERENKEKEKESDREKEKEEKEKEREEEKEKERQKEREKERKKEKEKEREKRKSKEETISFSKYQLHQTSICSIPSIRPAPSTPPRKTSLHSNLYMNMYDEVQHEEFFLPDLEALPKACKIFNNIRNGKIHVNDVLPTLRALKISISDGELRQALKGVYIDVNGMLDFSDFLEVLKERSSFSQDPALQEAHQIFSKVKGGRVGVDDVQSVLNTLGVSVSFNTYQDMMKYLYHDDNRTVDVRDLLFSLDDLQQQYEEIVIRDWSFQDESDRRSSKVQGSKSFQQVRKKSSLYPISSESSFTQFSKKSFGERGLEESFDVLAPQQSLKSNLSLKKSLERAEIPLESLRTSSKPSIIFRKIVGQPETYKLDSSPPKSIPSFRRPLHEADIFVSESQQKILKTEGYELEPIKSSSRKSLEEIDIYEICATGTQPRGSSISLKKYPDIEEIPSVKRSTSFPKYLEEPEPKYGISVTDLHPPSVKSSIIRKPLSEIHILESPPASYDLVEFQPEKTKEKLIEKQAPEVTEDIQEPIGYFKKLKEDKVPVSELQYMLKIIGMDLSEDEFEKVLPLTPADDDGMVDLNDFMANLVKSQQFKEYTVLKDTIDIFEEFEDENIPLQEVQPSLKKLGIYTSKTEFNKALEQIPPDSEGKVDFKKFVKTLMSERLLGKRKSTEESLKKVETFKGNKVPVNDLWVPLHTLDPDLTEEKFQQALKTVPVDENKNVDFDKFYKALEDTRQQAQETIEPSERILALSMITDDKVAKKDLDYVLKNMGIDLPKEQLEKLLTSTDDDSVNIKDFLSTLRSSDSFSNVV</sequence>
<dbReference type="Gene3D" id="1.10.238.10">
    <property type="entry name" value="EF-hand"/>
    <property type="match status" value="3"/>
</dbReference>
<evidence type="ECO:0000313" key="5">
    <source>
        <dbReference type="Proteomes" id="UP000007648"/>
    </source>
</evidence>
<dbReference type="SUPFAM" id="SSF47473">
    <property type="entry name" value="EF-hand"/>
    <property type="match status" value="3"/>
</dbReference>
<dbReference type="eggNOG" id="KOG0027">
    <property type="taxonomic scope" value="Eukaryota"/>
</dbReference>